<dbReference type="GO" id="GO:0050660">
    <property type="term" value="F:flavin adenine dinucleotide binding"/>
    <property type="evidence" value="ECO:0007669"/>
    <property type="project" value="InterPro"/>
</dbReference>
<name>A0A8H7XUA0_PSICU</name>
<proteinExistence type="inferred from homology"/>
<dbReference type="PRINTS" id="PR00370">
    <property type="entry name" value="FMOXYGENASE"/>
</dbReference>
<keyword evidence="2" id="KW-0285">Flavoprotein</keyword>
<organism evidence="6">
    <name type="scientific">Psilocybe cubensis</name>
    <name type="common">Psychedelic mushroom</name>
    <name type="synonym">Stropharia cubensis</name>
    <dbReference type="NCBI Taxonomy" id="181762"/>
    <lineage>
        <taxon>Eukaryota</taxon>
        <taxon>Fungi</taxon>
        <taxon>Dikarya</taxon>
        <taxon>Basidiomycota</taxon>
        <taxon>Agaricomycotina</taxon>
        <taxon>Agaricomycetes</taxon>
        <taxon>Agaricomycetidae</taxon>
        <taxon>Agaricales</taxon>
        <taxon>Agaricineae</taxon>
        <taxon>Strophariaceae</taxon>
        <taxon>Psilocybe</taxon>
    </lineage>
</organism>
<evidence type="ECO:0000256" key="1">
    <source>
        <dbReference type="ARBA" id="ARBA00009183"/>
    </source>
</evidence>
<keyword evidence="5" id="KW-0560">Oxidoreductase</keyword>
<evidence type="ECO:0000256" key="3">
    <source>
        <dbReference type="ARBA" id="ARBA00022827"/>
    </source>
</evidence>
<dbReference type="InterPro" id="IPR050346">
    <property type="entry name" value="FMO-like"/>
</dbReference>
<reference evidence="6" key="1">
    <citation type="submission" date="2021-02" db="EMBL/GenBank/DDBJ databases">
        <title>Psilocybe cubensis genome.</title>
        <authorList>
            <person name="Mckernan K.J."/>
            <person name="Crawford S."/>
            <person name="Trippe A."/>
            <person name="Kane L.T."/>
            <person name="Mclaughlin S."/>
        </authorList>
    </citation>
    <scope>NUCLEOTIDE SEQUENCE [LARGE SCALE GENOMIC DNA]</scope>
    <source>
        <strain evidence="6">MGC-MH-2018</strain>
    </source>
</reference>
<evidence type="ECO:0000313" key="6">
    <source>
        <dbReference type="EMBL" id="KAG5166992.1"/>
    </source>
</evidence>
<dbReference type="Gene3D" id="3.50.50.60">
    <property type="entry name" value="FAD/NAD(P)-binding domain"/>
    <property type="match status" value="2"/>
</dbReference>
<dbReference type="AlphaFoldDB" id="A0A8H7XUA0"/>
<keyword evidence="3" id="KW-0274">FAD</keyword>
<dbReference type="EMBL" id="JAFIQS010000007">
    <property type="protein sequence ID" value="KAG5166992.1"/>
    <property type="molecule type" value="Genomic_DNA"/>
</dbReference>
<comment type="caution">
    <text evidence="6">The sequence shown here is derived from an EMBL/GenBank/DDBJ whole genome shotgun (WGS) entry which is preliminary data.</text>
</comment>
<accession>A0A8H7XUA0</accession>
<comment type="similarity">
    <text evidence="1">Belongs to the FMO family.</text>
</comment>
<dbReference type="PANTHER" id="PTHR23023">
    <property type="entry name" value="DIMETHYLANILINE MONOOXYGENASE"/>
    <property type="match status" value="1"/>
</dbReference>
<protein>
    <recommendedName>
        <fullName evidence="7">FAD/NAD(P)-binding domain-containing protein</fullName>
    </recommendedName>
</protein>
<dbReference type="InterPro" id="IPR036188">
    <property type="entry name" value="FAD/NAD-bd_sf"/>
</dbReference>
<dbReference type="InterPro" id="IPR020946">
    <property type="entry name" value="Flavin_mOase-like"/>
</dbReference>
<dbReference type="SUPFAM" id="SSF51905">
    <property type="entry name" value="FAD/NAD(P)-binding domain"/>
    <property type="match status" value="1"/>
</dbReference>
<gene>
    <name evidence="6" type="ORF">JR316_007329</name>
</gene>
<keyword evidence="4" id="KW-0521">NADP</keyword>
<sequence>MSAFPVPRRILVIGGGPSGLVTLRNIRERGNFNHVELYERRDDVGGVWFLDEGSDTFPVSDNPRWPSPAYRGMIGNVLPEFLSFSEHPFPASPTTPHQPFPTLKETHNYLKGFATPYIEKGVIKLNREVVRVEELPSKRGWNVVTRNWNHNGKEEDEIWDAVVVAVGWYDNPVWPDTDGLEELKARGIAKHAKSWRGPESYVDKKVLVVGNANSSNDIAAQLASVANKPIYQSIRRPAFPGFVSLPDERIKMVAPVSKYTAKDTGDGGKADAHLSDGTVITDLDVVHIGTGYKIMPSFVYVLEESKGTLAPIANHDTKPHRVPSLHRLILYAHNPSLAFIGAPMSYTPFTIADVASTWLTLAWTGEASYPDTVDGRLAFERERMAAIDQWRNQIENPSALMVYNVLGHGEQEYARSLKEDIVKARPELHDALPEWNDERTALREAMHRTKLEALKYAKEHNAIDHVP</sequence>
<dbReference type="InterPro" id="IPR000960">
    <property type="entry name" value="Flavin_mOase"/>
</dbReference>
<evidence type="ECO:0000256" key="4">
    <source>
        <dbReference type="ARBA" id="ARBA00022857"/>
    </source>
</evidence>
<evidence type="ECO:0000256" key="2">
    <source>
        <dbReference type="ARBA" id="ARBA00022630"/>
    </source>
</evidence>
<dbReference type="GO" id="GO:0050661">
    <property type="term" value="F:NADP binding"/>
    <property type="evidence" value="ECO:0007669"/>
    <property type="project" value="InterPro"/>
</dbReference>
<dbReference type="OrthoDB" id="66881at2759"/>
<dbReference type="Pfam" id="PF00743">
    <property type="entry name" value="FMO-like"/>
    <property type="match status" value="1"/>
</dbReference>
<evidence type="ECO:0008006" key="7">
    <source>
        <dbReference type="Google" id="ProtNLM"/>
    </source>
</evidence>
<evidence type="ECO:0000256" key="5">
    <source>
        <dbReference type="ARBA" id="ARBA00023002"/>
    </source>
</evidence>
<dbReference type="GO" id="GO:0004499">
    <property type="term" value="F:N,N-dimethylaniline monooxygenase activity"/>
    <property type="evidence" value="ECO:0007669"/>
    <property type="project" value="InterPro"/>
</dbReference>